<keyword evidence="1" id="KW-0808">Transferase</keyword>
<proteinExistence type="predicted"/>
<organism evidence="3 4">
    <name type="scientific">Rhodohalobacter sulfatireducens</name>
    <dbReference type="NCBI Taxonomy" id="2911366"/>
    <lineage>
        <taxon>Bacteria</taxon>
        <taxon>Pseudomonadati</taxon>
        <taxon>Balneolota</taxon>
        <taxon>Balneolia</taxon>
        <taxon>Balneolales</taxon>
        <taxon>Balneolaceae</taxon>
        <taxon>Rhodohalobacter</taxon>
    </lineage>
</organism>
<dbReference type="EMBL" id="JAKLWS010000004">
    <property type="protein sequence ID" value="MCG2587958.1"/>
    <property type="molecule type" value="Genomic_DNA"/>
</dbReference>
<accession>A0ABS9KAU9</accession>
<feature type="domain" description="Glycosyl transferase family 1" evidence="2">
    <location>
        <begin position="189"/>
        <end position="288"/>
    </location>
</feature>
<evidence type="ECO:0000259" key="2">
    <source>
        <dbReference type="Pfam" id="PF00534"/>
    </source>
</evidence>
<name>A0ABS9KAU9_9BACT</name>
<dbReference type="RefSeq" id="WP_237852801.1">
    <property type="nucleotide sequence ID" value="NZ_JAKLWS010000004.1"/>
</dbReference>
<dbReference type="Proteomes" id="UP001165366">
    <property type="component" value="Unassembled WGS sequence"/>
</dbReference>
<keyword evidence="4" id="KW-1185">Reference proteome</keyword>
<comment type="caution">
    <text evidence="3">The sequence shown here is derived from an EMBL/GenBank/DDBJ whole genome shotgun (WGS) entry which is preliminary data.</text>
</comment>
<dbReference type="SUPFAM" id="SSF53756">
    <property type="entry name" value="UDP-Glycosyltransferase/glycogen phosphorylase"/>
    <property type="match status" value="2"/>
</dbReference>
<dbReference type="Pfam" id="PF00534">
    <property type="entry name" value="Glycos_transf_1"/>
    <property type="match status" value="2"/>
</dbReference>
<reference evidence="3" key="2">
    <citation type="submission" date="2024-05" db="EMBL/GenBank/DDBJ databases">
        <title>Rhodohalobacter halophilus gen. nov., sp. nov., a moderately halophilic member of the family Balneolaceae.</title>
        <authorList>
            <person name="Xia J."/>
        </authorList>
    </citation>
    <scope>NUCLEOTIDE SEQUENCE</scope>
    <source>
        <strain evidence="3">WB101</strain>
    </source>
</reference>
<sequence length="761" mass="86885">MAKRILIYSSFPPTRCGIGRYAAEQVKYEKSKGNIVLQCSPDETSSAAIKINLNNYKSILMAIWNILWLKLDAVFVHYTSTFIYSNTQGSLPRKYFTRICQILLFYFLGWKGRNEGGIIFHETGLFTGKSKLSESLLTIPFHLFHQMIFHTEPERKKIIEKLGSFWGTRATVLPHERYMQSRFTGSQRDARNMFGLDQSKKIFLCIGFFQQHKGFHLAIEAFEKAKCKKNAELYIVGSLRTTNPKYSKYRDELYAQAHRTEGVYLIEEFVDDDAFDAWIVASDCVILPYLKISSSGVGARTRLLGRPLIVNGKTNLGYQFQGDNEVLQYENSEGLMRLLKKFEKKSTLPEHSANYNSSENVEYLSKKPILFVMPWFFKNIQAGAEKVIFTIAEKLCERGINVEVWATASSTLVNRNNHYLDGQQDQGTPFEIVRFPSNKRMEPIFNIMHRQVAKNKGSLLTGWLWKKSALSGKGMEKSLRENAKKYSTIHLCHYFSGSSHRLASIAPEKTILHPFIHNEPAAYHKAMSWMFSCARGAIINSAPEIEVGIKSFQGMLPDLYFPIGVGVSLAEKEYNQISHTRKQKNQLIYIGRIVQEKNISALISWITGFNDTTSDKVSLLFVGEGHEPEIEKLTSSPYVEYAGWVEEDMKIELIRDSLALVQPSLFESFSLVIMEAWALKTPVIVHADCSVTKYHVNNSEGGFAVRSQSEFNSALDILLHKRVEVSRMAESGYNYVTEEFKWSKVIDQFLAARKKIMNYGP</sequence>
<reference evidence="3" key="1">
    <citation type="submission" date="2022-01" db="EMBL/GenBank/DDBJ databases">
        <authorList>
            <person name="Wang Y."/>
        </authorList>
    </citation>
    <scope>NUCLEOTIDE SEQUENCE</scope>
    <source>
        <strain evidence="3">WB101</strain>
    </source>
</reference>
<dbReference type="Gene3D" id="3.40.50.2000">
    <property type="entry name" value="Glycogen Phosphorylase B"/>
    <property type="match status" value="3"/>
</dbReference>
<dbReference type="PANTHER" id="PTHR46401">
    <property type="entry name" value="GLYCOSYLTRANSFERASE WBBK-RELATED"/>
    <property type="match status" value="1"/>
</dbReference>
<evidence type="ECO:0000313" key="4">
    <source>
        <dbReference type="Proteomes" id="UP001165366"/>
    </source>
</evidence>
<dbReference type="CDD" id="cd03801">
    <property type="entry name" value="GT4_PimA-like"/>
    <property type="match status" value="1"/>
</dbReference>
<feature type="domain" description="Glycosyl transferase family 1" evidence="2">
    <location>
        <begin position="573"/>
        <end position="734"/>
    </location>
</feature>
<protein>
    <submittedName>
        <fullName evidence="3">Glycosyltransferase</fullName>
    </submittedName>
</protein>
<gene>
    <name evidence="3" type="ORF">L6773_05245</name>
</gene>
<dbReference type="PANTHER" id="PTHR46401:SF2">
    <property type="entry name" value="GLYCOSYLTRANSFERASE WBBK-RELATED"/>
    <property type="match status" value="1"/>
</dbReference>
<dbReference type="InterPro" id="IPR001296">
    <property type="entry name" value="Glyco_trans_1"/>
</dbReference>
<evidence type="ECO:0000313" key="3">
    <source>
        <dbReference type="EMBL" id="MCG2587958.1"/>
    </source>
</evidence>
<evidence type="ECO:0000256" key="1">
    <source>
        <dbReference type="ARBA" id="ARBA00022679"/>
    </source>
</evidence>